<organism evidence="1 2">
    <name type="scientific">Phycomyces blakesleeanus (strain ATCC 8743b / DSM 1359 / FGSC 10004 / NBRC 33097 / NRRL 1555)</name>
    <dbReference type="NCBI Taxonomy" id="763407"/>
    <lineage>
        <taxon>Eukaryota</taxon>
        <taxon>Fungi</taxon>
        <taxon>Fungi incertae sedis</taxon>
        <taxon>Mucoromycota</taxon>
        <taxon>Mucoromycotina</taxon>
        <taxon>Mucoromycetes</taxon>
        <taxon>Mucorales</taxon>
        <taxon>Phycomycetaceae</taxon>
        <taxon>Phycomyces</taxon>
    </lineage>
</organism>
<name>A0A162WYG8_PHYB8</name>
<protein>
    <submittedName>
        <fullName evidence="1">Uncharacterized protein</fullName>
    </submittedName>
</protein>
<dbReference type="RefSeq" id="XP_018289555.1">
    <property type="nucleotide sequence ID" value="XM_018436279.1"/>
</dbReference>
<keyword evidence="2" id="KW-1185">Reference proteome</keyword>
<sequence>MGNEVHQALGRILRPFSPGIFNLKNKEIRVFVKLVTKHRNSLDLGECCLPGGLDPAISYSINGFPEPNSLPYHCAQDIQEQDRSSLHRYWYVSVKADFDLLNSRIIGNPTGAHNPNLELKQLVLQK</sequence>
<dbReference type="EMBL" id="KV440985">
    <property type="protein sequence ID" value="OAD71515.1"/>
    <property type="molecule type" value="Genomic_DNA"/>
</dbReference>
<accession>A0A162WYG8</accession>
<evidence type="ECO:0000313" key="2">
    <source>
        <dbReference type="Proteomes" id="UP000077315"/>
    </source>
</evidence>
<dbReference type="InParanoid" id="A0A162WYG8"/>
<proteinExistence type="predicted"/>
<dbReference type="VEuPathDB" id="FungiDB:PHYBLDRAFT_170184"/>
<evidence type="ECO:0000313" key="1">
    <source>
        <dbReference type="EMBL" id="OAD71515.1"/>
    </source>
</evidence>
<reference evidence="2" key="1">
    <citation type="submission" date="2015-06" db="EMBL/GenBank/DDBJ databases">
        <title>Expansion of signal transduction pathways in fungi by whole-genome duplication.</title>
        <authorList>
            <consortium name="DOE Joint Genome Institute"/>
            <person name="Corrochano L.M."/>
            <person name="Kuo A."/>
            <person name="Marcet-Houben M."/>
            <person name="Polaino S."/>
            <person name="Salamov A."/>
            <person name="Villalobos J.M."/>
            <person name="Alvarez M.I."/>
            <person name="Avalos J."/>
            <person name="Benito E.P."/>
            <person name="Benoit I."/>
            <person name="Burger G."/>
            <person name="Camino L.P."/>
            <person name="Canovas D."/>
            <person name="Cerda-Olmedo E."/>
            <person name="Cheng J.-F."/>
            <person name="Dominguez A."/>
            <person name="Elias M."/>
            <person name="Eslava A.P."/>
            <person name="Glaser F."/>
            <person name="Grimwood J."/>
            <person name="Gutierrez G."/>
            <person name="Heitman J."/>
            <person name="Henrissat B."/>
            <person name="Iturriaga E.A."/>
            <person name="Lang B.F."/>
            <person name="Lavin J.L."/>
            <person name="Lee S."/>
            <person name="Li W."/>
            <person name="Lindquist E."/>
            <person name="Lopez-Garcia S."/>
            <person name="Luque E.M."/>
            <person name="Marcos A.T."/>
            <person name="Martin J."/>
            <person name="McCluskey K."/>
            <person name="Medina H.R."/>
            <person name="Miralles-Duran A."/>
            <person name="Miyazaki A."/>
            <person name="Munoz-Torres E."/>
            <person name="Oguiza J.A."/>
            <person name="Ohm R."/>
            <person name="Olmedo M."/>
            <person name="Orejas M."/>
            <person name="Ortiz-Castellanos L."/>
            <person name="Pisabarro A.G."/>
            <person name="Rodriguez-Romero J."/>
            <person name="Ruiz-Herrera J."/>
            <person name="Ruiz-Vazquez R."/>
            <person name="Sanz C."/>
            <person name="Schackwitz W."/>
            <person name="Schmutz J."/>
            <person name="Shahriari M."/>
            <person name="Shelest E."/>
            <person name="Silva-Franco F."/>
            <person name="Soanes D."/>
            <person name="Syed K."/>
            <person name="Tagua V.G."/>
            <person name="Talbot N.J."/>
            <person name="Thon M."/>
            <person name="De vries R.P."/>
            <person name="Wiebenga A."/>
            <person name="Yadav J.S."/>
            <person name="Braun E.L."/>
            <person name="Baker S."/>
            <person name="Garre V."/>
            <person name="Horwitz B."/>
            <person name="Torres-Martinez S."/>
            <person name="Idnurm A."/>
            <person name="Herrera-Estrella A."/>
            <person name="Gabaldon T."/>
            <person name="Grigoriev I.V."/>
        </authorList>
    </citation>
    <scope>NUCLEOTIDE SEQUENCE [LARGE SCALE GENOMIC DNA]</scope>
    <source>
        <strain evidence="2">NRRL 1555(-)</strain>
    </source>
</reference>
<gene>
    <name evidence="1" type="ORF">PHYBLDRAFT_170184</name>
</gene>
<dbReference type="AlphaFoldDB" id="A0A162WYG8"/>
<dbReference type="GeneID" id="28997185"/>
<dbReference type="Proteomes" id="UP000077315">
    <property type="component" value="Unassembled WGS sequence"/>
</dbReference>